<keyword evidence="3" id="KW-0547">Nucleotide-binding</keyword>
<name>A0A1J0GEU6_9CLOT</name>
<evidence type="ECO:0000256" key="3">
    <source>
        <dbReference type="ARBA" id="ARBA00022741"/>
    </source>
</evidence>
<reference evidence="7" key="1">
    <citation type="journal article" date="2016" name="Front. Microbiol.">
        <title>Complete Genome Sequence of Clostridium estertheticum DSM 8809, a Microbe Identified in Spoiled Vacuum Packed Beef.</title>
        <authorList>
            <person name="Yu Z."/>
            <person name="Gunn L."/>
            <person name="Brennan E."/>
            <person name="Reid R."/>
            <person name="Wall P.G."/>
            <person name="Gaora O.P."/>
            <person name="Hurley D."/>
            <person name="Bolton D."/>
            <person name="Fanning S."/>
        </authorList>
    </citation>
    <scope>NUCLEOTIDE SEQUENCE [LARGE SCALE GENOMIC DNA]</scope>
    <source>
        <strain evidence="7">DSM 8809</strain>
    </source>
</reference>
<accession>A0A1J0GEU6</accession>
<dbReference type="GO" id="GO:0016887">
    <property type="term" value="F:ATP hydrolysis activity"/>
    <property type="evidence" value="ECO:0007669"/>
    <property type="project" value="InterPro"/>
</dbReference>
<evidence type="ECO:0000259" key="5">
    <source>
        <dbReference type="PROSITE" id="PS50893"/>
    </source>
</evidence>
<dbReference type="FunFam" id="3.40.50.300:FF:000032">
    <property type="entry name" value="Export ABC transporter ATP-binding protein"/>
    <property type="match status" value="1"/>
</dbReference>
<evidence type="ECO:0000256" key="1">
    <source>
        <dbReference type="ARBA" id="ARBA00005417"/>
    </source>
</evidence>
<dbReference type="CDD" id="cd03255">
    <property type="entry name" value="ABC_MJ0796_LolCDE_FtsE"/>
    <property type="match status" value="1"/>
</dbReference>
<organism evidence="6 7">
    <name type="scientific">Clostridium estertheticum subsp. estertheticum</name>
    <dbReference type="NCBI Taxonomy" id="1552"/>
    <lineage>
        <taxon>Bacteria</taxon>
        <taxon>Bacillati</taxon>
        <taxon>Bacillota</taxon>
        <taxon>Clostridia</taxon>
        <taxon>Eubacteriales</taxon>
        <taxon>Clostridiaceae</taxon>
        <taxon>Clostridium</taxon>
    </lineage>
</organism>
<dbReference type="InterPro" id="IPR003593">
    <property type="entry name" value="AAA+_ATPase"/>
</dbReference>
<dbReference type="GO" id="GO:0022857">
    <property type="term" value="F:transmembrane transporter activity"/>
    <property type="evidence" value="ECO:0007669"/>
    <property type="project" value="UniProtKB-ARBA"/>
</dbReference>
<dbReference type="InterPro" id="IPR027417">
    <property type="entry name" value="P-loop_NTPase"/>
</dbReference>
<dbReference type="PANTHER" id="PTHR42798:SF7">
    <property type="entry name" value="ALPHA-D-RIBOSE 1-METHYLPHOSPHONATE 5-TRIPHOSPHATE SYNTHASE SUBUNIT PHNL"/>
    <property type="match status" value="1"/>
</dbReference>
<evidence type="ECO:0000313" key="6">
    <source>
        <dbReference type="EMBL" id="APC39430.1"/>
    </source>
</evidence>
<keyword evidence="2" id="KW-0813">Transport</keyword>
<feature type="domain" description="ABC transporter" evidence="5">
    <location>
        <begin position="4"/>
        <end position="245"/>
    </location>
</feature>
<dbReference type="Pfam" id="PF00005">
    <property type="entry name" value="ABC_tran"/>
    <property type="match status" value="1"/>
</dbReference>
<dbReference type="Proteomes" id="UP000182569">
    <property type="component" value="Chromosome"/>
</dbReference>
<protein>
    <submittedName>
        <fullName evidence="6">Multidrug ABC transporter ATP-binding protein</fullName>
    </submittedName>
</protein>
<dbReference type="PANTHER" id="PTHR42798">
    <property type="entry name" value="LIPOPROTEIN-RELEASING SYSTEM ATP-BINDING PROTEIN LOLD"/>
    <property type="match status" value="1"/>
</dbReference>
<dbReference type="GO" id="GO:0005524">
    <property type="term" value="F:ATP binding"/>
    <property type="evidence" value="ECO:0007669"/>
    <property type="project" value="UniProtKB-KW"/>
</dbReference>
<dbReference type="RefSeq" id="WP_071611723.1">
    <property type="nucleotide sequence ID" value="NZ_CP015756.1"/>
</dbReference>
<dbReference type="SMART" id="SM00382">
    <property type="entry name" value="AAA"/>
    <property type="match status" value="1"/>
</dbReference>
<evidence type="ECO:0000313" key="7">
    <source>
        <dbReference type="Proteomes" id="UP000182569"/>
    </source>
</evidence>
<dbReference type="InterPro" id="IPR003439">
    <property type="entry name" value="ABC_transporter-like_ATP-bd"/>
</dbReference>
<dbReference type="KEGG" id="ceu:A7L45_04815"/>
<dbReference type="AlphaFoldDB" id="A0A1J0GEU6"/>
<dbReference type="SUPFAM" id="SSF52540">
    <property type="entry name" value="P-loop containing nucleoside triphosphate hydrolases"/>
    <property type="match status" value="1"/>
</dbReference>
<evidence type="ECO:0000256" key="4">
    <source>
        <dbReference type="ARBA" id="ARBA00022840"/>
    </source>
</evidence>
<proteinExistence type="inferred from homology"/>
<keyword evidence="4 6" id="KW-0067">ATP-binding</keyword>
<comment type="similarity">
    <text evidence="1">Belongs to the ABC transporter superfamily.</text>
</comment>
<keyword evidence="7" id="KW-1185">Reference proteome</keyword>
<dbReference type="EMBL" id="CP015756">
    <property type="protein sequence ID" value="APC39430.1"/>
    <property type="molecule type" value="Genomic_DNA"/>
</dbReference>
<gene>
    <name evidence="6" type="ORF">A7L45_04815</name>
</gene>
<evidence type="ECO:0000256" key="2">
    <source>
        <dbReference type="ARBA" id="ARBA00022448"/>
    </source>
</evidence>
<dbReference type="Gene3D" id="3.40.50.300">
    <property type="entry name" value="P-loop containing nucleotide triphosphate hydrolases"/>
    <property type="match status" value="1"/>
</dbReference>
<dbReference type="STRING" id="1552.A7L45_04815"/>
<dbReference type="OrthoDB" id="9802264at2"/>
<dbReference type="GO" id="GO:0098796">
    <property type="term" value="C:membrane protein complex"/>
    <property type="evidence" value="ECO:0007669"/>
    <property type="project" value="UniProtKB-ARBA"/>
</dbReference>
<dbReference type="PROSITE" id="PS50893">
    <property type="entry name" value="ABC_TRANSPORTER_2"/>
    <property type="match status" value="1"/>
</dbReference>
<dbReference type="InterPro" id="IPR017911">
    <property type="entry name" value="MacB-like_ATP-bd"/>
</dbReference>
<sequence length="254" mass="28148">MSVLNASNVVKIYKGLGKSNSTKALNGIYITIENGEFVAIMGPSGSGKTTLLNILSGIDKLTSGDIEISGQNINIMTKDELALFRRRHLGFVFQEFNLLDSLTLKENVMLPMILDDKEPEDIQIKADEVMAMFNIEDIMEKYPYTVSGGQQQRTAISRAIINNPDIIFADEPTGNLDSKSSKNVMKCFEKLNTINKNTVLIVTHDSFAASYCNRVIFIKDGIVNMEIRKDGTKKEFFDNILGCLALIGGAEDDF</sequence>